<dbReference type="EMBL" id="LCTZ01000002">
    <property type="protein sequence ID" value="KQC31544.1"/>
    <property type="molecule type" value="Genomic_DNA"/>
</dbReference>
<dbReference type="AlphaFoldDB" id="A0A0Q1CKK4"/>
<comment type="similarity">
    <text evidence="1">Belongs to the 'GDXG' lipolytic enzyme family.</text>
</comment>
<dbReference type="Gene3D" id="3.40.50.1820">
    <property type="entry name" value="alpha/beta hydrolase"/>
    <property type="match status" value="1"/>
</dbReference>
<dbReference type="Pfam" id="PF20434">
    <property type="entry name" value="BD-FAE"/>
    <property type="match status" value="1"/>
</dbReference>
<dbReference type="PATRIC" id="fig|1547436.3.peg.256"/>
<dbReference type="PANTHER" id="PTHR48081:SF30">
    <property type="entry name" value="ACETYL-HYDROLASE LIPR-RELATED"/>
    <property type="match status" value="1"/>
</dbReference>
<dbReference type="InterPro" id="IPR050300">
    <property type="entry name" value="GDXG_lipolytic_enzyme"/>
</dbReference>
<dbReference type="InterPro" id="IPR029058">
    <property type="entry name" value="AB_hydrolase_fold"/>
</dbReference>
<evidence type="ECO:0000256" key="2">
    <source>
        <dbReference type="ARBA" id="ARBA00022801"/>
    </source>
</evidence>
<name>A0A0Q1CKK4_9FLAO</name>
<dbReference type="GO" id="GO:0004806">
    <property type="term" value="F:triacylglycerol lipase activity"/>
    <property type="evidence" value="ECO:0007669"/>
    <property type="project" value="TreeGrafter"/>
</dbReference>
<comment type="caution">
    <text evidence="4">The sequence shown here is derived from an EMBL/GenBank/DDBJ whole genome shotgun (WGS) entry which is preliminary data.</text>
</comment>
<evidence type="ECO:0000259" key="3">
    <source>
        <dbReference type="Pfam" id="PF20434"/>
    </source>
</evidence>
<dbReference type="PANTHER" id="PTHR48081">
    <property type="entry name" value="AB HYDROLASE SUPERFAMILY PROTEIN C4A8.06C"/>
    <property type="match status" value="1"/>
</dbReference>
<evidence type="ECO:0000256" key="1">
    <source>
        <dbReference type="ARBA" id="ARBA00010515"/>
    </source>
</evidence>
<evidence type="ECO:0000313" key="4">
    <source>
        <dbReference type="EMBL" id="KQC31544.1"/>
    </source>
</evidence>
<proteinExistence type="inferred from homology"/>
<keyword evidence="2" id="KW-0378">Hydrolase</keyword>
<accession>A0A0Q1CKK4</accession>
<dbReference type="InterPro" id="IPR049492">
    <property type="entry name" value="BD-FAE-like_dom"/>
</dbReference>
<keyword evidence="5" id="KW-1185">Reference proteome</keyword>
<gene>
    <name evidence="4" type="ORF">AAY42_01230</name>
</gene>
<reference evidence="4 5" key="1">
    <citation type="submission" date="2015-04" db="EMBL/GenBank/DDBJ databases">
        <title>Complete genome of flavobacterium.</title>
        <authorList>
            <person name="Kwon Y.M."/>
            <person name="Kim S.-J."/>
        </authorList>
    </citation>
    <scope>NUCLEOTIDE SEQUENCE [LARGE SCALE GENOMIC DNA]</scope>
    <source>
        <strain evidence="4 5">DK169</strain>
    </source>
</reference>
<protein>
    <submittedName>
        <fullName evidence="4">Lipase</fullName>
    </submittedName>
</protein>
<dbReference type="Proteomes" id="UP000050827">
    <property type="component" value="Unassembled WGS sequence"/>
</dbReference>
<organism evidence="4 5">
    <name type="scientific">Flagellimonas eckloniae</name>
    <dbReference type="NCBI Taxonomy" id="346185"/>
    <lineage>
        <taxon>Bacteria</taxon>
        <taxon>Pseudomonadati</taxon>
        <taxon>Bacteroidota</taxon>
        <taxon>Flavobacteriia</taxon>
        <taxon>Flavobacteriales</taxon>
        <taxon>Flavobacteriaceae</taxon>
        <taxon>Flagellimonas</taxon>
    </lineage>
</organism>
<evidence type="ECO:0000313" key="5">
    <source>
        <dbReference type="Proteomes" id="UP000050827"/>
    </source>
</evidence>
<feature type="domain" description="BD-FAE-like" evidence="3">
    <location>
        <begin position="36"/>
        <end position="254"/>
    </location>
</feature>
<dbReference type="SUPFAM" id="SSF53474">
    <property type="entry name" value="alpha/beta-Hydrolases"/>
    <property type="match status" value="1"/>
</dbReference>
<dbReference type="STRING" id="346185.AAY42_01230"/>
<sequence>MTLEEFKNLKLNYLKTNGKRKLNIPYKTTKEGKQYLDIYYPTNTNDLSNLPTIVYTHGGGWAAGSKMGAGNALFAKVFNALVKKGFCIVSIDYRLYTKGGNVFMRDCVIDSKDAVRYLSKNSEKLGLDTNRFFAFGDSAGGQIAQMLLLSDPETLEGDQDLMGYDYTMIAGVSWYGPCDFEKTSLFNHDDRPNFQDRFGPRILNPKSDTKDKLKLYREMSPINYLTKNSPPLLMIQGDGDTTIPVKHAYYMEKKAKKVNAPVEIIIVKNAGHNWREATPGTPINPSHEQIVQKTISFFESFL</sequence>